<dbReference type="Proteomes" id="UP001344447">
    <property type="component" value="Unassembled WGS sequence"/>
</dbReference>
<evidence type="ECO:0000256" key="2">
    <source>
        <dbReference type="SAM" id="MobiDB-lite"/>
    </source>
</evidence>
<sequence>MKKGITFLVLLAAAQIYAQDCSSLTENECHRNSSCIPVNYKKCCGEQEFGCFDGDYSNCKYITKCYKSSKSFDVIEATNACFIPPPGYEVFEPVSSCTNDEHKLCSDQGKQCIFKRNDCPNPTSCCPGHGICEDNNGGTTTTSTTTTSTSGAETTATITPQTRGFPTTGGTGSVPIDACTNVVCQQGEHCEVDQEGRGHCFVNIESIGSLPLGCLNVVCQPNQHCELDKDTGKAHCVLNINPIGFTTIGASSTVAGSSSTTSGGSGSNDICPNVHCPDNFHCEMRQDGKAQCVANINAIGFTTASTNGLIPPSIGSTFGWSDVCSNVICPPGFYCKKNDQTGKADCLSSSSTTNGGIGIVPL</sequence>
<evidence type="ECO:0000313" key="6">
    <source>
        <dbReference type="Proteomes" id="UP001344447"/>
    </source>
</evidence>
<feature type="compositionally biased region" description="Low complexity" evidence="2">
    <location>
        <begin position="142"/>
        <end position="159"/>
    </location>
</feature>
<feature type="domain" description="Follistatin-like" evidence="4">
    <location>
        <begin position="323"/>
        <end position="347"/>
    </location>
</feature>
<dbReference type="GO" id="GO:0030435">
    <property type="term" value="P:sporulation resulting in formation of a cellular spore"/>
    <property type="evidence" value="ECO:0007669"/>
    <property type="project" value="UniProtKB-ARBA"/>
</dbReference>
<feature type="domain" description="Follistatin-like" evidence="4">
    <location>
        <begin position="270"/>
        <end position="293"/>
    </location>
</feature>
<evidence type="ECO:0000313" key="5">
    <source>
        <dbReference type="EMBL" id="KAK5576489.1"/>
    </source>
</evidence>
<keyword evidence="1" id="KW-0677">Repeat</keyword>
<name>A0AAN7TNX5_9MYCE</name>
<accession>A0AAN7TNX5</accession>
<evidence type="ECO:0000259" key="4">
    <source>
        <dbReference type="SMART" id="SM00274"/>
    </source>
</evidence>
<dbReference type="SMART" id="SM00274">
    <property type="entry name" value="FOLN"/>
    <property type="match status" value="4"/>
</dbReference>
<protein>
    <recommendedName>
        <fullName evidence="4">Follistatin-like domain-containing protein</fullName>
    </recommendedName>
</protein>
<feature type="chain" id="PRO_5042968455" description="Follistatin-like domain-containing protein" evidence="3">
    <location>
        <begin position="19"/>
        <end position="362"/>
    </location>
</feature>
<keyword evidence="3" id="KW-0732">Signal</keyword>
<keyword evidence="6" id="KW-1185">Reference proteome</keyword>
<reference evidence="5 6" key="1">
    <citation type="submission" date="2023-11" db="EMBL/GenBank/DDBJ databases">
        <title>Dfirmibasis_genome.</title>
        <authorList>
            <person name="Edelbroek B."/>
            <person name="Kjellin J."/>
            <person name="Jerlstrom-Hultqvist J."/>
            <person name="Soderbom F."/>
        </authorList>
    </citation>
    <scope>NUCLEOTIDE SEQUENCE [LARGE SCALE GENOMIC DNA]</scope>
    <source>
        <strain evidence="5 6">TNS-C-14</strain>
    </source>
</reference>
<dbReference type="InterPro" id="IPR003645">
    <property type="entry name" value="Fol_N"/>
</dbReference>
<organism evidence="5 6">
    <name type="scientific">Dictyostelium firmibasis</name>
    <dbReference type="NCBI Taxonomy" id="79012"/>
    <lineage>
        <taxon>Eukaryota</taxon>
        <taxon>Amoebozoa</taxon>
        <taxon>Evosea</taxon>
        <taxon>Eumycetozoa</taxon>
        <taxon>Dictyostelia</taxon>
        <taxon>Dictyosteliales</taxon>
        <taxon>Dictyosteliaceae</taxon>
        <taxon>Dictyostelium</taxon>
    </lineage>
</organism>
<evidence type="ECO:0000256" key="3">
    <source>
        <dbReference type="SAM" id="SignalP"/>
    </source>
</evidence>
<feature type="region of interest" description="Disordered" evidence="2">
    <location>
        <begin position="142"/>
        <end position="167"/>
    </location>
</feature>
<feature type="signal peptide" evidence="3">
    <location>
        <begin position="1"/>
        <end position="18"/>
    </location>
</feature>
<dbReference type="InterPro" id="IPR007643">
    <property type="entry name" value="Dict_spore_N"/>
</dbReference>
<comment type="caution">
    <text evidence="5">The sequence shown here is derived from an EMBL/GenBank/DDBJ whole genome shotgun (WGS) entry which is preliminary data.</text>
</comment>
<proteinExistence type="predicted"/>
<dbReference type="Pfam" id="PF04562">
    <property type="entry name" value="Dicty_spore_N"/>
    <property type="match status" value="1"/>
</dbReference>
<feature type="domain" description="Follistatin-like" evidence="4">
    <location>
        <begin position="178"/>
        <end position="201"/>
    </location>
</feature>
<dbReference type="EMBL" id="JAVFKY010000005">
    <property type="protein sequence ID" value="KAK5576489.1"/>
    <property type="molecule type" value="Genomic_DNA"/>
</dbReference>
<dbReference type="AlphaFoldDB" id="A0AAN7TNX5"/>
<dbReference type="GO" id="GO:0031160">
    <property type="term" value="C:spore wall"/>
    <property type="evidence" value="ECO:0007669"/>
    <property type="project" value="UniProtKB-ARBA"/>
</dbReference>
<evidence type="ECO:0000256" key="1">
    <source>
        <dbReference type="ARBA" id="ARBA00022737"/>
    </source>
</evidence>
<feature type="domain" description="Follistatin-like" evidence="4">
    <location>
        <begin position="213"/>
        <end position="237"/>
    </location>
</feature>
<gene>
    <name evidence="5" type="ORF">RB653_007633</name>
</gene>